<reference evidence="3 4" key="1">
    <citation type="submission" date="2020-08" db="EMBL/GenBank/DDBJ databases">
        <title>Genomic Encyclopedia of Type Strains, Phase IV (KMG-IV): sequencing the most valuable type-strain genomes for metagenomic binning, comparative biology and taxonomic classification.</title>
        <authorList>
            <person name="Goeker M."/>
        </authorList>
    </citation>
    <scope>NUCLEOTIDE SEQUENCE [LARGE SCALE GENOMIC DNA]</scope>
    <source>
        <strain evidence="3 4">DSM 23447</strain>
    </source>
</reference>
<keyword evidence="3" id="KW-0131">Cell cycle</keyword>
<evidence type="ECO:0000313" key="3">
    <source>
        <dbReference type="EMBL" id="MBB4050428.1"/>
    </source>
</evidence>
<keyword evidence="3" id="KW-0132">Cell division</keyword>
<evidence type="ECO:0000256" key="2">
    <source>
        <dbReference type="SAM" id="Phobius"/>
    </source>
</evidence>
<keyword evidence="2" id="KW-0812">Transmembrane</keyword>
<dbReference type="GO" id="GO:0051301">
    <property type="term" value="P:cell division"/>
    <property type="evidence" value="ECO:0007669"/>
    <property type="project" value="UniProtKB-KW"/>
</dbReference>
<sequence>MAKASEQFRQSDVTVWGIVALVCVALAVFGSNISLLVPQSIIGGLHQPRVAGASIETLRLQVSDLRDETRRLKRENELLVTRFSMQERSGNDIIRRVGALETTVPQILENLPNSTSVDRSNVTASIGSNQTLTFEAEGGTVAVRQSALPQATVPEPVNQPLPAPVATEPTTAMAMPNENAYGIAVGAAVPFEQTPALWSDLTLKLGPLLFGLSPLVTDEANGEGKRIVVGPIEELAEARALCQRFERVSIACIPMPFSGTPLDMSR</sequence>
<organism evidence="3 4">
    <name type="scientific">Devosia subaequoris</name>
    <dbReference type="NCBI Taxonomy" id="395930"/>
    <lineage>
        <taxon>Bacteria</taxon>
        <taxon>Pseudomonadati</taxon>
        <taxon>Pseudomonadota</taxon>
        <taxon>Alphaproteobacteria</taxon>
        <taxon>Hyphomicrobiales</taxon>
        <taxon>Devosiaceae</taxon>
        <taxon>Devosia</taxon>
    </lineage>
</organism>
<keyword evidence="2" id="KW-1133">Transmembrane helix</keyword>
<keyword evidence="2" id="KW-0472">Membrane</keyword>
<evidence type="ECO:0000313" key="4">
    <source>
        <dbReference type="Proteomes" id="UP000547011"/>
    </source>
</evidence>
<feature type="coiled-coil region" evidence="1">
    <location>
        <begin position="55"/>
        <end position="82"/>
    </location>
</feature>
<feature type="transmembrane region" description="Helical" evidence="2">
    <location>
        <begin position="15"/>
        <end position="37"/>
    </location>
</feature>
<accession>A0A7W6NA01</accession>
<keyword evidence="4" id="KW-1185">Reference proteome</keyword>
<comment type="caution">
    <text evidence="3">The sequence shown here is derived from an EMBL/GenBank/DDBJ whole genome shotgun (WGS) entry which is preliminary data.</text>
</comment>
<name>A0A7W6NA01_9HYPH</name>
<dbReference type="EMBL" id="JACIEW010000001">
    <property type="protein sequence ID" value="MBB4050428.1"/>
    <property type="molecule type" value="Genomic_DNA"/>
</dbReference>
<dbReference type="RefSeq" id="WP_183309250.1">
    <property type="nucleotide sequence ID" value="NZ_JACIEW010000001.1"/>
</dbReference>
<dbReference type="AlphaFoldDB" id="A0A7W6NA01"/>
<gene>
    <name evidence="3" type="ORF">GGR20_000046</name>
</gene>
<protein>
    <submittedName>
        <fullName evidence="3">Cell division septation protein DedD</fullName>
    </submittedName>
</protein>
<proteinExistence type="predicted"/>
<evidence type="ECO:0000256" key="1">
    <source>
        <dbReference type="SAM" id="Coils"/>
    </source>
</evidence>
<dbReference type="Proteomes" id="UP000547011">
    <property type="component" value="Unassembled WGS sequence"/>
</dbReference>
<keyword evidence="1" id="KW-0175">Coiled coil</keyword>